<dbReference type="CDD" id="cd13121">
    <property type="entry name" value="BF2867_like_C"/>
    <property type="match status" value="1"/>
</dbReference>
<dbReference type="STRING" id="679937.Bcop_0406"/>
<dbReference type="eggNOG" id="COG4085">
    <property type="taxonomic scope" value="Bacteria"/>
</dbReference>
<protein>
    <submittedName>
        <fullName evidence="4">Nucleic acid binding OB-fold tRNA/helicase-type</fullName>
    </submittedName>
</protein>
<dbReference type="Gene3D" id="2.60.40.2630">
    <property type="match status" value="1"/>
</dbReference>
<evidence type="ECO:0000259" key="2">
    <source>
        <dbReference type="Pfam" id="PF13004"/>
    </source>
</evidence>
<organism evidence="4 5">
    <name type="scientific">Bacteroides coprosuis DSM 18011</name>
    <dbReference type="NCBI Taxonomy" id="679937"/>
    <lineage>
        <taxon>Bacteria</taxon>
        <taxon>Pseudomonadati</taxon>
        <taxon>Bacteroidota</taxon>
        <taxon>Bacteroidia</taxon>
        <taxon>Bacteroidales</taxon>
        <taxon>Bacteroidaceae</taxon>
        <taxon>Bacteroides</taxon>
    </lineage>
</organism>
<feature type="signal peptide" evidence="1">
    <location>
        <begin position="1"/>
        <end position="21"/>
    </location>
</feature>
<dbReference type="Gene3D" id="2.60.40.2620">
    <property type="entry name" value="Fimbrillin-like"/>
    <property type="match status" value="1"/>
</dbReference>
<dbReference type="PROSITE" id="PS51257">
    <property type="entry name" value="PROKAR_LIPOPROTEIN"/>
    <property type="match status" value="1"/>
</dbReference>
<dbReference type="Pfam" id="PF13149">
    <property type="entry name" value="Mfa_like_1"/>
    <property type="match status" value="1"/>
</dbReference>
<feature type="chain" id="PRO_5003305418" evidence="1">
    <location>
        <begin position="22"/>
        <end position="815"/>
    </location>
</feature>
<dbReference type="HOGENOM" id="CLU_346369_0_0_10"/>
<keyword evidence="4" id="KW-0067">ATP-binding</keyword>
<feature type="domain" description="BACON" evidence="2">
    <location>
        <begin position="582"/>
        <end position="631"/>
    </location>
</feature>
<gene>
    <name evidence="4" type="ORF">Bcop_0406</name>
</gene>
<evidence type="ECO:0000313" key="4">
    <source>
        <dbReference type="EMBL" id="EGJ70624.1"/>
    </source>
</evidence>
<name>F3ZR31_9BACE</name>
<accession>F3ZR31</accession>
<dbReference type="CDD" id="cd14948">
    <property type="entry name" value="BACON"/>
    <property type="match status" value="1"/>
</dbReference>
<dbReference type="InterPro" id="IPR025049">
    <property type="entry name" value="Mfa-like_1"/>
</dbReference>
<proteinExistence type="predicted"/>
<dbReference type="AlphaFoldDB" id="F3ZR31"/>
<evidence type="ECO:0000259" key="3">
    <source>
        <dbReference type="Pfam" id="PF18942"/>
    </source>
</evidence>
<dbReference type="Pfam" id="PF13004">
    <property type="entry name" value="BACON"/>
    <property type="match status" value="1"/>
</dbReference>
<feature type="domain" description="DUF5689" evidence="3">
    <location>
        <begin position="320"/>
        <end position="540"/>
    </location>
</feature>
<dbReference type="Gene3D" id="2.60.40.10">
    <property type="entry name" value="Immunoglobulins"/>
    <property type="match status" value="1"/>
</dbReference>
<dbReference type="InterPro" id="IPR024361">
    <property type="entry name" value="BACON"/>
</dbReference>
<reference evidence="4 5" key="1">
    <citation type="journal article" date="2011" name="Stand. Genomic Sci.">
        <title>Non-contiguous finished genome sequence of Bacteroides coprosuis type strain (PC139).</title>
        <authorList>
            <person name="Land M."/>
            <person name="Held B."/>
            <person name="Gronow S."/>
            <person name="Abt B."/>
            <person name="Lucas S."/>
            <person name="Del Rio T.G."/>
            <person name="Nolan M."/>
            <person name="Tice H."/>
            <person name="Cheng J.F."/>
            <person name="Pitluck S."/>
            <person name="Liolios K."/>
            <person name="Pagani I."/>
            <person name="Ivanova N."/>
            <person name="Mavromatis K."/>
            <person name="Mikhailova N."/>
            <person name="Pati A."/>
            <person name="Tapia R."/>
            <person name="Han C."/>
            <person name="Goodwin L."/>
            <person name="Chen A."/>
            <person name="Palaniappan K."/>
            <person name="Hauser L."/>
            <person name="Brambilla E.M."/>
            <person name="Rohde M."/>
            <person name="Goker M."/>
            <person name="Detter J.C."/>
            <person name="Woyke T."/>
            <person name="Bristow J."/>
            <person name="Eisen J.A."/>
            <person name="Markowitz V."/>
            <person name="Hugenholtz P."/>
            <person name="Kyrpides N.C."/>
            <person name="Klenk H.P."/>
            <person name="Lapidus A."/>
        </authorList>
    </citation>
    <scope>NUCLEOTIDE SEQUENCE [LARGE SCALE GENOMIC DNA]</scope>
    <source>
        <strain evidence="4 5">DSM 18011</strain>
    </source>
</reference>
<keyword evidence="5" id="KW-1185">Reference proteome</keyword>
<sequence length="815" mass="88093">MRKLKSIFLALGATALLGACSSDRDTYDGFDHSGKNTVSFATNIMKSNIATRATDTDWTKNDAIGIYAINAGGQLGDDAIFDGKANIKHTTAVGGKTAKFIAGTPSQAIQLDGKTSIDVVAYYPFATTVTDYKLPINVKDQSNPEALDILYSNDLKGVQKAGEASMNFSHKLSKLVFSVEPTSDYPNLDGLGAKDINGLKAEGSFDLKTAEVSLSGDVVTLQPKVNGTSVTAIVVPGQKLDKTVSMVFTLGVEEFTWTPKKDFDLTSGYKYTFRIQLSKDGTAVTLNPDGTIEDWTEGNTDGGVDVVTPGGEEPNPQPGETMPIADFKTAFKNATYEQPVLIEEDITISGIVMSDDEQGNIFNKLYIQDKTGAITLFIKNGELYKEFKVGQEVEVKVNGFYVTVFGDVAQVSDAVQEGGKWKGMPIEWLSIKDKITISNTQQNPFAPKVLTVDQFDQSLINTLIQLDNVEFEDAGKAYTEGGKDTSRKLKTVDGKTVDVRNSGKSKFATEILPKGKGSLVAFLDYFRGTYQLTIRDLNDVKFGGVTPGEEVSVDKTSLSFEKDGGSQSFNITASETLAWVVEGNNWLTITPNTGNGNKSVTVNAMANIGTERTGLITIKGGYKDVTISVTQTAGESGQPGEKIEVINETFGVNDGKKLDVKFGDFDSYIGFSSKNVKISNKGSRLDIRARSSVMNYEKLAWLPAYNPAYPISPENPAPTLNISGIDTKGMSNIEVSYSLSANFSGNTANANYVNVTVDGKKLTVPSKEMTAADFGNKYYVVTLKVDAPFSELEFTTDERNDVGMRLDNIIITGTK</sequence>
<keyword evidence="4" id="KW-0547">Nucleotide-binding</keyword>
<dbReference type="InterPro" id="IPR042278">
    <property type="entry name" value="Mfa-like_1_N"/>
</dbReference>
<keyword evidence="1" id="KW-0732">Signal</keyword>
<keyword evidence="4" id="KW-0378">Hydrolase</keyword>
<evidence type="ECO:0000256" key="1">
    <source>
        <dbReference type="SAM" id="SignalP"/>
    </source>
</evidence>
<evidence type="ECO:0000313" key="5">
    <source>
        <dbReference type="Proteomes" id="UP000018439"/>
    </source>
</evidence>
<dbReference type="EMBL" id="CM001167">
    <property type="protein sequence ID" value="EGJ70624.1"/>
    <property type="molecule type" value="Genomic_DNA"/>
</dbReference>
<dbReference type="Pfam" id="PF18942">
    <property type="entry name" value="DUF5689"/>
    <property type="match status" value="1"/>
</dbReference>
<dbReference type="CDD" id="cd13120">
    <property type="entry name" value="BF2867_like_N"/>
    <property type="match status" value="1"/>
</dbReference>
<dbReference type="GO" id="GO:0004386">
    <property type="term" value="F:helicase activity"/>
    <property type="evidence" value="ECO:0007669"/>
    <property type="project" value="UniProtKB-KW"/>
</dbReference>
<dbReference type="InterPro" id="IPR043744">
    <property type="entry name" value="DUF5689"/>
</dbReference>
<dbReference type="Proteomes" id="UP000018439">
    <property type="component" value="Chromosome"/>
</dbReference>
<dbReference type="InterPro" id="IPR013783">
    <property type="entry name" value="Ig-like_fold"/>
</dbReference>
<keyword evidence="4" id="KW-0347">Helicase</keyword>
<dbReference type="eggNOG" id="COG3210">
    <property type="taxonomic scope" value="Bacteria"/>
</dbReference>